<feature type="compositionally biased region" description="Basic and acidic residues" evidence="1">
    <location>
        <begin position="478"/>
        <end position="495"/>
    </location>
</feature>
<feature type="compositionally biased region" description="Basic and acidic residues" evidence="1">
    <location>
        <begin position="318"/>
        <end position="336"/>
    </location>
</feature>
<feature type="region of interest" description="Disordered" evidence="1">
    <location>
        <begin position="318"/>
        <end position="596"/>
    </location>
</feature>
<evidence type="ECO:0000313" key="2">
    <source>
        <dbReference type="EMBL" id="KAK0384069.1"/>
    </source>
</evidence>
<dbReference type="Proteomes" id="UP001175261">
    <property type="component" value="Unassembled WGS sequence"/>
</dbReference>
<feature type="compositionally biased region" description="Polar residues" evidence="1">
    <location>
        <begin position="555"/>
        <end position="570"/>
    </location>
</feature>
<organism evidence="2 3">
    <name type="scientific">Sarocladium strictum</name>
    <name type="common">Black bundle disease fungus</name>
    <name type="synonym">Acremonium strictum</name>
    <dbReference type="NCBI Taxonomy" id="5046"/>
    <lineage>
        <taxon>Eukaryota</taxon>
        <taxon>Fungi</taxon>
        <taxon>Dikarya</taxon>
        <taxon>Ascomycota</taxon>
        <taxon>Pezizomycotina</taxon>
        <taxon>Sordariomycetes</taxon>
        <taxon>Hypocreomycetidae</taxon>
        <taxon>Hypocreales</taxon>
        <taxon>Sarocladiaceae</taxon>
        <taxon>Sarocladium</taxon>
    </lineage>
</organism>
<proteinExistence type="predicted"/>
<reference evidence="2" key="1">
    <citation type="submission" date="2022-10" db="EMBL/GenBank/DDBJ databases">
        <title>Determination and structural analysis of whole genome sequence of Sarocladium strictum F4-1.</title>
        <authorList>
            <person name="Hu L."/>
            <person name="Jiang Y."/>
        </authorList>
    </citation>
    <scope>NUCLEOTIDE SEQUENCE</scope>
    <source>
        <strain evidence="2">F4-1</strain>
    </source>
</reference>
<feature type="region of interest" description="Disordered" evidence="1">
    <location>
        <begin position="101"/>
        <end position="145"/>
    </location>
</feature>
<feature type="region of interest" description="Disordered" evidence="1">
    <location>
        <begin position="187"/>
        <end position="222"/>
    </location>
</feature>
<dbReference type="EMBL" id="JAPDFR010000008">
    <property type="protein sequence ID" value="KAK0384069.1"/>
    <property type="molecule type" value="Genomic_DNA"/>
</dbReference>
<evidence type="ECO:0000313" key="3">
    <source>
        <dbReference type="Proteomes" id="UP001175261"/>
    </source>
</evidence>
<comment type="caution">
    <text evidence="2">The sequence shown here is derived from an EMBL/GenBank/DDBJ whole genome shotgun (WGS) entry which is preliminary data.</text>
</comment>
<feature type="compositionally biased region" description="Acidic residues" evidence="1">
    <location>
        <begin position="450"/>
        <end position="461"/>
    </location>
</feature>
<feature type="compositionally biased region" description="Basic and acidic residues" evidence="1">
    <location>
        <begin position="363"/>
        <end position="374"/>
    </location>
</feature>
<name>A0AA39GCJ8_SARSR</name>
<keyword evidence="3" id="KW-1185">Reference proteome</keyword>
<feature type="compositionally biased region" description="Low complexity" evidence="1">
    <location>
        <begin position="208"/>
        <end position="221"/>
    </location>
</feature>
<gene>
    <name evidence="2" type="ORF">NLU13_8158</name>
</gene>
<protein>
    <submittedName>
        <fullName evidence="2">Uncharacterized protein</fullName>
    </submittedName>
</protein>
<dbReference type="AlphaFoldDB" id="A0AA39GCJ8"/>
<sequence length="660" mass="71505">MTSNMNSLKVPDSGLRLQASGGDGLPIPPQAFFLTLEDNAIENMIRAVQSGQELSLKLGSEPTLKYGSNTHIITPPSDSLPYDLYLTRPFESTKSAERLPCTGSLFRKPKSSASSAKPKAIKEAEKKSSDRSKGSSSSGLESDYETLRDGLAAEEAARGRYGPKGNSNVVPVKLTSSRTQIVDKALAGKRGTLKNRGLSPASLPPSPALRGVGSPSGPVPSASQQAMERSKYYRAPLVHELAVEDRTLEYLREKWDGNESEMLPALNKIADQQPDGKTWTMRRAYYKELDVYSYAYDASEEREKAIKNAVKAFDKMRLSSREPEWERLNAPEDRGKGICLSSLQAKIATKEPPPPAAPKNKVQKGDDGSSKDEGSTTDSGKTSKGGESMARSSSNPLPTKAKKPNTVDAQAKRLLSNKPKPATSSTVLKPSPTKGKGGKSGDGRILSQEIIEDSDVSDDETPALAPKSKPVAVTAKPTPKEPEGKKARPVPREPTKPAPAKRQREDDDSSSSSGTPLAKRIKGRTAALPLKPKTSQTLQRPAAPAPPPRAKDTSPTKSSPLASSPPTNVSDMDDATPPPQPIKKRHNEMDKAHGIPRKKYRVITEEVITLASRFKTQYARYVKLHREIEASANPSQEDIEGLTRMRNRLATMKSKIHEAV</sequence>
<accession>A0AA39GCJ8</accession>
<evidence type="ECO:0000256" key="1">
    <source>
        <dbReference type="SAM" id="MobiDB-lite"/>
    </source>
</evidence>
<feature type="compositionally biased region" description="Basic and acidic residues" evidence="1">
    <location>
        <begin position="120"/>
        <end position="133"/>
    </location>
</feature>